<comment type="subcellular location">
    <subcellularLocation>
        <location evidence="1">Nucleus</location>
    </subcellularLocation>
</comment>
<keyword evidence="14" id="KW-1185">Reference proteome</keyword>
<protein>
    <recommendedName>
        <fullName evidence="10">CCAAT/enhancer-binding protein zeta</fullName>
    </recommendedName>
    <alternativeName>
        <fullName evidence="8">CCAAT-box-binding transcription factor</fullName>
    </alternativeName>
</protein>
<feature type="compositionally biased region" description="Basic and acidic residues" evidence="11">
    <location>
        <begin position="42"/>
        <end position="52"/>
    </location>
</feature>
<evidence type="ECO:0000313" key="14">
    <source>
        <dbReference type="Proteomes" id="UP000261520"/>
    </source>
</evidence>
<reference evidence="13" key="2">
    <citation type="submission" date="2025-09" db="UniProtKB">
        <authorList>
            <consortium name="Ensembl"/>
        </authorList>
    </citation>
    <scope>IDENTIFICATION</scope>
</reference>
<evidence type="ECO:0000259" key="12">
    <source>
        <dbReference type="Pfam" id="PF03914"/>
    </source>
</evidence>
<feature type="region of interest" description="Disordered" evidence="11">
    <location>
        <begin position="1"/>
        <end position="52"/>
    </location>
</feature>
<keyword evidence="6" id="KW-0804">Transcription</keyword>
<keyword evidence="3" id="KW-0597">Phosphoprotein</keyword>
<sequence length="977" mass="110337">MGAKNKQKRRGKPSKMSFGSADGAEDELGNGELSEASGDEEPGPKKDGFNAEDKFNLEEVLKLGGTQADFVMLSAVDESNELIDGGKKGAIDDLEEGELKKFITKLGIRGYSSLQIIPDEEEVPEETNVEKLETQNETKPKEKDKKYENVSNKSDQKTKESKKLKANLFEFTKRSALLIKPGGKWYDNDYASEFSSSNQDKHLLSKYKALAQQLLENEVDLYRTKKNLQKGANSTWMKTVVSAGVLADRMAAMTVLIQDSPVHSLEHLENLMSMVKKKGSRRMGLMALDTIRELLLSDLLPENRKLQAFSQRPLESLEEKASGNRDTRDRRLLLWIYEHHLKLLVAEFVTALEAVSHDTVLTTKTKALMTAFELLSAQPEQEKALLTQMVNKLGDPEYKLAAKASHVLETLLHRHPNMKGVVCAEVERLLFRANIGEKAQYYALCFLNQVILSRDNADLAARLIGIYFSFFNWCVKRRQVHSKMLGALLSGVNRAYPFAAEGDEAVKKHMDALFSVVHVVKFNTAIQALMLLYQVMDSQQSVSDRYYGALYRKLLDPGLSGSSRQGMFLNLLYKSLRSDTVLRRVKAFLKRLLQVSAEQSPAFVCGALFLLSEVLKSRPVLRCLLQTSEVREGRREEELEEDSERFVHTNKPQQPHEDRPSASWVHHHNMEGGKSVQSYDPLHRNPLYCGADLATLWELHQLSGHFHPSVSLFAKTILQGNSILYTGDPLQDFTLIRFLDRFVFRNPKQLKGKREAPENVLFESFLYCKVSVAVGPWVHHTFWGSHPENVDSPGVDHHCVTCLCPRSVSQKQGRADSGSEDSDPDQDSDLDLDDEEVELSLDEEDFGEEFEEEGGTFIDPDEDDEEGRTCVCSSLSHLSFGSLLDENSGSKFDNAGLNALRNSDKAGVKQLKWESQRDDWIHDRDAKTLRRKKSLFQRKKNVQTGNRKSTARAYTGNRKSTTRACTANRKSNAKRRK</sequence>
<feature type="domain" description="CCAAT-binding factor" evidence="12">
    <location>
        <begin position="525"/>
        <end position="714"/>
    </location>
</feature>
<keyword evidence="4" id="KW-0805">Transcription regulation</keyword>
<dbReference type="GO" id="GO:0005634">
    <property type="term" value="C:nucleus"/>
    <property type="evidence" value="ECO:0007669"/>
    <property type="project" value="UniProtKB-SubCell"/>
</dbReference>
<feature type="compositionally biased region" description="Acidic residues" evidence="11">
    <location>
        <begin position="818"/>
        <end position="831"/>
    </location>
</feature>
<feature type="region of interest" description="Disordered" evidence="11">
    <location>
        <begin position="122"/>
        <end position="159"/>
    </location>
</feature>
<dbReference type="AlphaFoldDB" id="A0A3B4AXR4"/>
<dbReference type="InterPro" id="IPR040155">
    <property type="entry name" value="CEBPZ/Mak21-like"/>
</dbReference>
<feature type="compositionally biased region" description="Basic residues" evidence="11">
    <location>
        <begin position="1"/>
        <end position="13"/>
    </location>
</feature>
<dbReference type="PANTHER" id="PTHR12048:SF0">
    <property type="entry name" value="CCAAT_ENHANCER-BINDING PROTEIN ZETA"/>
    <property type="match status" value="1"/>
</dbReference>
<accession>A0A3B4AXR4</accession>
<evidence type="ECO:0000256" key="4">
    <source>
        <dbReference type="ARBA" id="ARBA00023015"/>
    </source>
</evidence>
<feature type="region of interest" description="Disordered" evidence="11">
    <location>
        <begin position="933"/>
        <end position="977"/>
    </location>
</feature>
<dbReference type="FunFam" id="1.25.10.10:FF:000805">
    <property type="entry name" value="Similar to transcription factor CBF/MAK21"/>
    <property type="match status" value="1"/>
</dbReference>
<evidence type="ECO:0000256" key="7">
    <source>
        <dbReference type="ARBA" id="ARBA00023242"/>
    </source>
</evidence>
<evidence type="ECO:0000256" key="11">
    <source>
        <dbReference type="SAM" id="MobiDB-lite"/>
    </source>
</evidence>
<evidence type="ECO:0000256" key="6">
    <source>
        <dbReference type="ARBA" id="ARBA00023163"/>
    </source>
</evidence>
<evidence type="ECO:0000256" key="1">
    <source>
        <dbReference type="ARBA" id="ARBA00004123"/>
    </source>
</evidence>
<dbReference type="Ensembl" id="ENSPMGT00000023450.1">
    <property type="protein sequence ID" value="ENSPMGP00000022017.1"/>
    <property type="gene ID" value="ENSPMGG00000017825.1"/>
</dbReference>
<name>A0A3B4AXR4_9GOBI</name>
<keyword evidence="7" id="KW-0539">Nucleus</keyword>
<evidence type="ECO:0000256" key="5">
    <source>
        <dbReference type="ARBA" id="ARBA00023159"/>
    </source>
</evidence>
<proteinExistence type="inferred from homology"/>
<dbReference type="SUPFAM" id="SSF48371">
    <property type="entry name" value="ARM repeat"/>
    <property type="match status" value="1"/>
</dbReference>
<evidence type="ECO:0000256" key="2">
    <source>
        <dbReference type="ARBA" id="ARBA00007797"/>
    </source>
</evidence>
<organism evidence="13 14">
    <name type="scientific">Periophthalmus magnuspinnatus</name>
    <dbReference type="NCBI Taxonomy" id="409849"/>
    <lineage>
        <taxon>Eukaryota</taxon>
        <taxon>Metazoa</taxon>
        <taxon>Chordata</taxon>
        <taxon>Craniata</taxon>
        <taxon>Vertebrata</taxon>
        <taxon>Euteleostomi</taxon>
        <taxon>Actinopterygii</taxon>
        <taxon>Neopterygii</taxon>
        <taxon>Teleostei</taxon>
        <taxon>Neoteleostei</taxon>
        <taxon>Acanthomorphata</taxon>
        <taxon>Gobiaria</taxon>
        <taxon>Gobiiformes</taxon>
        <taxon>Gobioidei</taxon>
        <taxon>Gobiidae</taxon>
        <taxon>Oxudercinae</taxon>
        <taxon>Periophthalmus</taxon>
    </lineage>
</organism>
<evidence type="ECO:0000313" key="13">
    <source>
        <dbReference type="Ensembl" id="ENSPMGP00000022017.1"/>
    </source>
</evidence>
<dbReference type="InterPro" id="IPR016024">
    <property type="entry name" value="ARM-type_fold"/>
</dbReference>
<reference evidence="13" key="1">
    <citation type="submission" date="2025-08" db="UniProtKB">
        <authorList>
            <consortium name="Ensembl"/>
        </authorList>
    </citation>
    <scope>IDENTIFICATION</scope>
</reference>
<evidence type="ECO:0000256" key="3">
    <source>
        <dbReference type="ARBA" id="ARBA00022553"/>
    </source>
</evidence>
<evidence type="ECO:0000256" key="8">
    <source>
        <dbReference type="ARBA" id="ARBA00031941"/>
    </source>
</evidence>
<dbReference type="Pfam" id="PF03914">
    <property type="entry name" value="CBF"/>
    <property type="match status" value="1"/>
</dbReference>
<comment type="similarity">
    <text evidence="2">Belongs to the CBF/MAK21 family.</text>
</comment>
<evidence type="ECO:0000256" key="9">
    <source>
        <dbReference type="ARBA" id="ARBA00058879"/>
    </source>
</evidence>
<feature type="region of interest" description="Disordered" evidence="11">
    <location>
        <begin position="810"/>
        <end position="831"/>
    </location>
</feature>
<comment type="function">
    <text evidence="9">Stimulates transcription from the HSP70 promoter.</text>
</comment>
<evidence type="ECO:0000256" key="10">
    <source>
        <dbReference type="ARBA" id="ARBA00073389"/>
    </source>
</evidence>
<dbReference type="PANTHER" id="PTHR12048">
    <property type="entry name" value="CCAAT-BINDING FACTOR-RELATED"/>
    <property type="match status" value="1"/>
</dbReference>
<feature type="compositionally biased region" description="Polar residues" evidence="11">
    <location>
        <begin position="957"/>
        <end position="970"/>
    </location>
</feature>
<dbReference type="Proteomes" id="UP000261520">
    <property type="component" value="Unplaced"/>
</dbReference>
<dbReference type="InterPro" id="IPR005612">
    <property type="entry name" value="CCAAT-binding_factor"/>
</dbReference>
<keyword evidence="5" id="KW-0010">Activator</keyword>
<feature type="compositionally biased region" description="Basic and acidic residues" evidence="11">
    <location>
        <begin position="128"/>
        <end position="159"/>
    </location>
</feature>
<feature type="region of interest" description="Disordered" evidence="11">
    <location>
        <begin position="633"/>
        <end position="665"/>
    </location>
</feature>